<dbReference type="Pfam" id="PF03795">
    <property type="entry name" value="YCII"/>
    <property type="match status" value="1"/>
</dbReference>
<evidence type="ECO:0000313" key="3">
    <source>
        <dbReference type="EMBL" id="HIZ38082.1"/>
    </source>
</evidence>
<feature type="domain" description="YCII-related" evidence="2">
    <location>
        <begin position="5"/>
        <end position="115"/>
    </location>
</feature>
<dbReference type="PANTHER" id="PTHR35174:SF4">
    <property type="entry name" value="BLL7163 PROTEIN"/>
    <property type="match status" value="1"/>
</dbReference>
<reference evidence="3" key="1">
    <citation type="journal article" date="2021" name="PeerJ">
        <title>Extensive microbial diversity within the chicken gut microbiome revealed by metagenomics and culture.</title>
        <authorList>
            <person name="Gilroy R."/>
            <person name="Ravi A."/>
            <person name="Getino M."/>
            <person name="Pursley I."/>
            <person name="Horton D.L."/>
            <person name="Alikhan N.F."/>
            <person name="Baker D."/>
            <person name="Gharbi K."/>
            <person name="Hall N."/>
            <person name="Watson M."/>
            <person name="Adriaenssens E.M."/>
            <person name="Foster-Nyarko E."/>
            <person name="Jarju S."/>
            <person name="Secka A."/>
            <person name="Antonio M."/>
            <person name="Oren A."/>
            <person name="Chaudhuri R.R."/>
            <person name="La Ragione R."/>
            <person name="Hildebrand F."/>
            <person name="Pallen M.J."/>
        </authorList>
    </citation>
    <scope>NUCLEOTIDE SEQUENCE</scope>
    <source>
        <strain evidence="3">ChiGjej4B4-7305</strain>
    </source>
</reference>
<dbReference type="InterPro" id="IPR005545">
    <property type="entry name" value="YCII"/>
</dbReference>
<organism evidence="3 4">
    <name type="scientific">Candidatus Ruania gallistercoris</name>
    <dbReference type="NCBI Taxonomy" id="2838746"/>
    <lineage>
        <taxon>Bacteria</taxon>
        <taxon>Bacillati</taxon>
        <taxon>Actinomycetota</taxon>
        <taxon>Actinomycetes</taxon>
        <taxon>Micrococcales</taxon>
        <taxon>Ruaniaceae</taxon>
        <taxon>Ruania</taxon>
    </lineage>
</organism>
<evidence type="ECO:0000259" key="2">
    <source>
        <dbReference type="Pfam" id="PF03795"/>
    </source>
</evidence>
<dbReference type="Gene3D" id="3.30.70.1060">
    <property type="entry name" value="Dimeric alpha+beta barrel"/>
    <property type="match status" value="1"/>
</dbReference>
<proteinExistence type="inferred from homology"/>
<dbReference type="PANTHER" id="PTHR35174">
    <property type="entry name" value="BLL7171 PROTEIN-RELATED"/>
    <property type="match status" value="1"/>
</dbReference>
<evidence type="ECO:0000313" key="4">
    <source>
        <dbReference type="Proteomes" id="UP000824037"/>
    </source>
</evidence>
<dbReference type="EMBL" id="DXBY01000340">
    <property type="protein sequence ID" value="HIZ38082.1"/>
    <property type="molecule type" value="Genomic_DNA"/>
</dbReference>
<evidence type="ECO:0000256" key="1">
    <source>
        <dbReference type="ARBA" id="ARBA00007689"/>
    </source>
</evidence>
<comment type="caution">
    <text evidence="3">The sequence shown here is derived from an EMBL/GenBank/DDBJ whole genome shotgun (WGS) entry which is preliminary data.</text>
</comment>
<comment type="similarity">
    <text evidence="1">Belongs to the YciI family.</text>
</comment>
<protein>
    <submittedName>
        <fullName evidence="3">YciI family protein</fullName>
    </submittedName>
</protein>
<name>A0A9D2EID1_9MICO</name>
<dbReference type="InterPro" id="IPR011008">
    <property type="entry name" value="Dimeric_a/b-barrel"/>
</dbReference>
<dbReference type="Proteomes" id="UP000824037">
    <property type="component" value="Unassembled WGS sequence"/>
</dbReference>
<gene>
    <name evidence="3" type="ORF">H9815_20085</name>
</gene>
<dbReference type="AlphaFoldDB" id="A0A9D2EID1"/>
<sequence length="148" mass="16478">MSKYMLIMRSTADAAAEFENVDFEEVINAMGRYNEKMINAGVMVDGEGLSDASEGAVVNFDTEDPVVTDGPYGEIHELFNGYWTVEVPTKAEAIEWARQAPLGKGSRIEVRRVTDESDFADFEGNEYLEKEKGWRAEQAERSAQPGQA</sequence>
<reference evidence="3" key="2">
    <citation type="submission" date="2021-04" db="EMBL/GenBank/DDBJ databases">
        <authorList>
            <person name="Gilroy R."/>
        </authorList>
    </citation>
    <scope>NUCLEOTIDE SEQUENCE</scope>
    <source>
        <strain evidence="3">ChiGjej4B4-7305</strain>
    </source>
</reference>
<accession>A0A9D2EID1</accession>
<dbReference type="SUPFAM" id="SSF54909">
    <property type="entry name" value="Dimeric alpha+beta barrel"/>
    <property type="match status" value="1"/>
</dbReference>